<feature type="transmembrane region" description="Helical" evidence="1">
    <location>
        <begin position="39"/>
        <end position="56"/>
    </location>
</feature>
<dbReference type="AlphaFoldDB" id="Q8TE37"/>
<keyword evidence="1" id="KW-1133">Transmembrane helix</keyword>
<proteinExistence type="evidence at transcript level"/>
<keyword evidence="1" id="KW-0472">Membrane</keyword>
<reference evidence="2" key="1">
    <citation type="submission" date="2002-02" db="EMBL/GenBank/DDBJ databases">
        <title>Differential gene expression in HTLV-1-infected T lymphocytes.</title>
        <authorList>
            <person name="Ruckes T.M."/>
            <person name="Romaker D."/>
            <person name="Saul D."/>
            <person name="Grassmann R."/>
        </authorList>
    </citation>
    <scope>NUCLEOTIDE SEQUENCE</scope>
</reference>
<protein>
    <submittedName>
        <fullName evidence="2">Uncharacterized protein</fullName>
    </submittedName>
</protein>
<sequence length="63" mass="7445">MIKLALVLFSIFNALYVALNDQILDLPLKKKPEYHCMNFYLPMVISCIKWIILKCVQNIKLKF</sequence>
<accession>Q8TE37</accession>
<keyword evidence="1" id="KW-0812">Transmembrane</keyword>
<organism evidence="2">
    <name type="scientific">Homo sapiens</name>
    <name type="common">Human</name>
    <dbReference type="NCBI Taxonomy" id="9606"/>
    <lineage>
        <taxon>Eukaryota</taxon>
        <taxon>Metazoa</taxon>
        <taxon>Chordata</taxon>
        <taxon>Craniata</taxon>
        <taxon>Vertebrata</taxon>
        <taxon>Euteleostomi</taxon>
        <taxon>Mammalia</taxon>
        <taxon>Eutheria</taxon>
        <taxon>Euarchontoglires</taxon>
        <taxon>Primates</taxon>
        <taxon>Haplorrhini</taxon>
        <taxon>Catarrhini</taxon>
        <taxon>Hominidae</taxon>
        <taxon>Homo</taxon>
    </lineage>
</organism>
<name>Q8TE37_HUMAN</name>
<evidence type="ECO:0000313" key="2">
    <source>
        <dbReference type="EMBL" id="CAD24587.1"/>
    </source>
</evidence>
<evidence type="ECO:0000256" key="1">
    <source>
        <dbReference type="SAM" id="Phobius"/>
    </source>
</evidence>
<dbReference type="EMBL" id="AJ437018">
    <property type="protein sequence ID" value="CAD24587.1"/>
    <property type="molecule type" value="mRNA"/>
</dbReference>